<protein>
    <submittedName>
        <fullName evidence="2">Uncharacterized protein</fullName>
    </submittedName>
</protein>
<sequence length="158" mass="18041">MFTLPSEQFLNTIPRSPTIGTEGKKNSLDNEDNHGCAQSFIPKRLRKFNYLVKKQKKLAKKDKSESVEIARDAGGEQWIQAVAKVYYSPIDLTSNDTALSLTERLKIANYKSALFKYEVLKKEIENDPELLKTHLQNMVHSGLSDHGYHQKSKIKTNM</sequence>
<name>A0A1I8EEM3_WUCBA</name>
<reference evidence="2" key="1">
    <citation type="submission" date="2016-11" db="UniProtKB">
        <authorList>
            <consortium name="WormBaseParasite"/>
        </authorList>
    </citation>
    <scope>IDENTIFICATION</scope>
    <source>
        <strain evidence="2">pt0022</strain>
    </source>
</reference>
<evidence type="ECO:0000256" key="1">
    <source>
        <dbReference type="SAM" id="MobiDB-lite"/>
    </source>
</evidence>
<evidence type="ECO:0000313" key="2">
    <source>
        <dbReference type="WBParaSite" id="maker-PairedContig_1748-snap-gene-0.13-mRNA-1"/>
    </source>
</evidence>
<dbReference type="STRING" id="6293.A0A1I8EEM3"/>
<proteinExistence type="predicted"/>
<feature type="region of interest" description="Disordered" evidence="1">
    <location>
        <begin position="11"/>
        <end position="35"/>
    </location>
</feature>
<accession>A0A1I8EEM3</accession>
<feature type="compositionally biased region" description="Basic and acidic residues" evidence="1">
    <location>
        <begin position="22"/>
        <end position="34"/>
    </location>
</feature>
<dbReference type="WBParaSite" id="maker-PairedContig_1748-snap-gene-0.13-mRNA-1">
    <property type="protein sequence ID" value="maker-PairedContig_1748-snap-gene-0.13-mRNA-1"/>
    <property type="gene ID" value="maker-PairedContig_1748-snap-gene-0.13"/>
</dbReference>
<dbReference type="AlphaFoldDB" id="A0A1I8EEM3"/>
<organism evidence="2">
    <name type="scientific">Wuchereria bancrofti</name>
    <dbReference type="NCBI Taxonomy" id="6293"/>
    <lineage>
        <taxon>Eukaryota</taxon>
        <taxon>Metazoa</taxon>
        <taxon>Ecdysozoa</taxon>
        <taxon>Nematoda</taxon>
        <taxon>Chromadorea</taxon>
        <taxon>Rhabditida</taxon>
        <taxon>Spirurina</taxon>
        <taxon>Spiruromorpha</taxon>
        <taxon>Filarioidea</taxon>
        <taxon>Onchocercidae</taxon>
        <taxon>Wuchereria</taxon>
    </lineage>
</organism>